<sequence>MLVKGFYVNVSPRYFDRIHYHDAAFLYESDFFGLNELNIVCVNP</sequence>
<organism evidence="1">
    <name type="scientific">marine metagenome</name>
    <dbReference type="NCBI Taxonomy" id="408172"/>
    <lineage>
        <taxon>unclassified sequences</taxon>
        <taxon>metagenomes</taxon>
        <taxon>ecological metagenomes</taxon>
    </lineage>
</organism>
<dbReference type="EMBL" id="UINC01193156">
    <property type="protein sequence ID" value="SVE08625.1"/>
    <property type="molecule type" value="Genomic_DNA"/>
</dbReference>
<reference evidence="1" key="1">
    <citation type="submission" date="2018-05" db="EMBL/GenBank/DDBJ databases">
        <authorList>
            <person name="Lanie J.A."/>
            <person name="Ng W.-L."/>
            <person name="Kazmierczak K.M."/>
            <person name="Andrzejewski T.M."/>
            <person name="Davidsen T.M."/>
            <person name="Wayne K.J."/>
            <person name="Tettelin H."/>
            <person name="Glass J.I."/>
            <person name="Rusch D."/>
            <person name="Podicherti R."/>
            <person name="Tsui H.-C.T."/>
            <person name="Winkler M.E."/>
        </authorList>
    </citation>
    <scope>NUCLEOTIDE SEQUENCE</scope>
</reference>
<gene>
    <name evidence="1" type="ORF">METZ01_LOCUS461479</name>
</gene>
<accession>A0A383AN53</accession>
<proteinExistence type="predicted"/>
<feature type="non-terminal residue" evidence="1">
    <location>
        <position position="44"/>
    </location>
</feature>
<protein>
    <submittedName>
        <fullName evidence="1">Uncharacterized protein</fullName>
    </submittedName>
</protein>
<dbReference type="AlphaFoldDB" id="A0A383AN53"/>
<evidence type="ECO:0000313" key="1">
    <source>
        <dbReference type="EMBL" id="SVE08625.1"/>
    </source>
</evidence>
<name>A0A383AN53_9ZZZZ</name>